<comment type="caution">
    <text evidence="2">The sequence shown here is derived from an EMBL/GenBank/DDBJ whole genome shotgun (WGS) entry which is preliminary data.</text>
</comment>
<dbReference type="Proteomes" id="UP001163105">
    <property type="component" value="Unassembled WGS sequence"/>
</dbReference>
<feature type="region of interest" description="Disordered" evidence="1">
    <location>
        <begin position="15"/>
        <end position="82"/>
    </location>
</feature>
<gene>
    <name evidence="2" type="ORF">O9K51_11365</name>
</gene>
<evidence type="ECO:0000256" key="1">
    <source>
        <dbReference type="SAM" id="MobiDB-lite"/>
    </source>
</evidence>
<proteinExistence type="predicted"/>
<dbReference type="EMBL" id="JAQHRD010000031">
    <property type="protein sequence ID" value="KAJ6436091.1"/>
    <property type="molecule type" value="Genomic_DNA"/>
</dbReference>
<name>A0AB34FCB3_9HYPO</name>
<protein>
    <submittedName>
        <fullName evidence="2">Uncharacterized protein</fullName>
    </submittedName>
</protein>
<sequence length="82" mass="8919">MSQSEIIQAILSRRSAPQWKHRGQNAPARLSQTGLKKVSGSGMMSRPVDNGPPSSSKDFSAQPTTRQAPFTYTNAQVTGDTW</sequence>
<organism evidence="2 3">
    <name type="scientific">Purpureocillium lavendulum</name>
    <dbReference type="NCBI Taxonomy" id="1247861"/>
    <lineage>
        <taxon>Eukaryota</taxon>
        <taxon>Fungi</taxon>
        <taxon>Dikarya</taxon>
        <taxon>Ascomycota</taxon>
        <taxon>Pezizomycotina</taxon>
        <taxon>Sordariomycetes</taxon>
        <taxon>Hypocreomycetidae</taxon>
        <taxon>Hypocreales</taxon>
        <taxon>Ophiocordycipitaceae</taxon>
        <taxon>Purpureocillium</taxon>
    </lineage>
</organism>
<evidence type="ECO:0000313" key="3">
    <source>
        <dbReference type="Proteomes" id="UP001163105"/>
    </source>
</evidence>
<evidence type="ECO:0000313" key="2">
    <source>
        <dbReference type="EMBL" id="KAJ6436091.1"/>
    </source>
</evidence>
<keyword evidence="3" id="KW-1185">Reference proteome</keyword>
<reference evidence="2" key="1">
    <citation type="submission" date="2023-01" db="EMBL/GenBank/DDBJ databases">
        <title>The growth and conidiation of Purpureocillium lavendulum are regulated by nitrogen source and histone H3K14 acetylation.</title>
        <authorList>
            <person name="Tang P."/>
            <person name="Han J."/>
            <person name="Zhang C."/>
            <person name="Tang P."/>
            <person name="Qi F."/>
            <person name="Zhang K."/>
            <person name="Liang L."/>
        </authorList>
    </citation>
    <scope>NUCLEOTIDE SEQUENCE</scope>
    <source>
        <strain evidence="2">YMF1.00683</strain>
    </source>
</reference>
<accession>A0AB34FCB3</accession>
<dbReference type="AlphaFoldDB" id="A0AB34FCB3"/>
<feature type="compositionally biased region" description="Polar residues" evidence="1">
    <location>
        <begin position="52"/>
        <end position="82"/>
    </location>
</feature>